<protein>
    <submittedName>
        <fullName evidence="1">Uncharacterized protein</fullName>
    </submittedName>
</protein>
<dbReference type="PANTHER" id="PTHR37833">
    <property type="entry name" value="LIPOPROTEIN-RELATED"/>
    <property type="match status" value="1"/>
</dbReference>
<sequence length="340" mass="37620">MKSAMPPIRIVRSLIFTFLVGTVSVLTMPVDAIAEENWAQRMFTETKHDFRVVGRGATAEHYFDFRNLYEEDVHVAAVRSSCGCTTPSVSKDTLATHETASIVATLNTSTFIGQKAATITVVFDQPYYAEVQLQVSGFIRTDVTFEPAEIDFGQSKPGEIKDRTIKISHRGNPGWRIQDVRSHCSDLAVKLSPPRVQPGLVEYEMQVRMKETMSEGDIRERLTLISNDTQFPTIEMAVAGHVRPTLSVSPAAVSLGTSEIGGSVGKRLLVRADEPFSITDVRCIDKRFTFEIPEGKKKLHFVQLKFAAGDEPDRIAQKIEIVTDLPGEKTAECVATGTVR</sequence>
<accession>A0A7W5E0Y7</accession>
<reference evidence="1 2" key="1">
    <citation type="submission" date="2020-08" db="EMBL/GenBank/DDBJ databases">
        <title>Genomic Encyclopedia of Type Strains, Phase III (KMG-III): the genomes of soil and plant-associated and newly described type strains.</title>
        <authorList>
            <person name="Whitman W."/>
        </authorList>
    </citation>
    <scope>NUCLEOTIDE SEQUENCE [LARGE SCALE GENOMIC DNA]</scope>
    <source>
        <strain evidence="1 2">CECT 8075</strain>
    </source>
</reference>
<dbReference type="EMBL" id="JACHXU010000011">
    <property type="protein sequence ID" value="MBB3207688.1"/>
    <property type="molecule type" value="Genomic_DNA"/>
</dbReference>
<name>A0A7W5E0Y7_9BACT</name>
<keyword evidence="2" id="KW-1185">Reference proteome</keyword>
<dbReference type="Gene3D" id="2.60.40.10">
    <property type="entry name" value="Immunoglobulins"/>
    <property type="match status" value="2"/>
</dbReference>
<dbReference type="PANTHER" id="PTHR37833:SF1">
    <property type="entry name" value="SIGNAL PEPTIDE PROTEIN"/>
    <property type="match status" value="1"/>
</dbReference>
<dbReference type="InterPro" id="IPR011467">
    <property type="entry name" value="DUF1573"/>
</dbReference>
<gene>
    <name evidence="1" type="ORF">FHS27_003513</name>
</gene>
<dbReference type="Pfam" id="PF07610">
    <property type="entry name" value="DUF1573"/>
    <property type="match status" value="2"/>
</dbReference>
<dbReference type="Proteomes" id="UP000536179">
    <property type="component" value="Unassembled WGS sequence"/>
</dbReference>
<organism evidence="1 2">
    <name type="scientific">Aporhodopirellula rubra</name>
    <dbReference type="NCBI Taxonomy" id="980271"/>
    <lineage>
        <taxon>Bacteria</taxon>
        <taxon>Pseudomonadati</taxon>
        <taxon>Planctomycetota</taxon>
        <taxon>Planctomycetia</taxon>
        <taxon>Pirellulales</taxon>
        <taxon>Pirellulaceae</taxon>
        <taxon>Aporhodopirellula</taxon>
    </lineage>
</organism>
<comment type="caution">
    <text evidence="1">The sequence shown here is derived from an EMBL/GenBank/DDBJ whole genome shotgun (WGS) entry which is preliminary data.</text>
</comment>
<proteinExistence type="predicted"/>
<dbReference type="InterPro" id="IPR013783">
    <property type="entry name" value="Ig-like_fold"/>
</dbReference>
<dbReference type="AlphaFoldDB" id="A0A7W5E0Y7"/>
<evidence type="ECO:0000313" key="1">
    <source>
        <dbReference type="EMBL" id="MBB3207688.1"/>
    </source>
</evidence>
<evidence type="ECO:0000313" key="2">
    <source>
        <dbReference type="Proteomes" id="UP000536179"/>
    </source>
</evidence>
<dbReference type="RefSeq" id="WP_246419920.1">
    <property type="nucleotide sequence ID" value="NZ_JACHXU010000011.1"/>
</dbReference>